<dbReference type="SUPFAM" id="SSF55136">
    <property type="entry name" value="Probable bacterial effector-binding domain"/>
    <property type="match status" value="1"/>
</dbReference>
<dbReference type="Pfam" id="PF14526">
    <property type="entry name" value="Cass2"/>
    <property type="match status" value="1"/>
</dbReference>
<dbReference type="EMBL" id="CP036295">
    <property type="protein sequence ID" value="QCC84745.1"/>
    <property type="molecule type" value="Genomic_DNA"/>
</dbReference>
<sequence>MNGFDVSVVDFLAKRLAGIKVRTSLAQAQRDCPALWQNFCRHVPAGYRKGVYGISVMLNAQDFDYWAAFEAADGPLPTELAPVEIPAGAYARCQVPNLESIGAGYMFLYQTWLAGQSEWKLNEQASCFELYQADWTPASPFELYMPVKR</sequence>
<name>A0A4P7UFJ8_DESDE</name>
<protein>
    <submittedName>
        <fullName evidence="2">AraC family transcriptional regulator</fullName>
    </submittedName>
</protein>
<dbReference type="OrthoDB" id="5460791at2"/>
<dbReference type="AlphaFoldDB" id="A0A4P7UFJ8"/>
<dbReference type="RefSeq" id="WP_136398971.1">
    <property type="nucleotide sequence ID" value="NZ_CP036295.1"/>
</dbReference>
<gene>
    <name evidence="2" type="ORF">DDIC_02395</name>
</gene>
<evidence type="ECO:0000313" key="3">
    <source>
        <dbReference type="Proteomes" id="UP000297065"/>
    </source>
</evidence>
<reference evidence="2 3" key="1">
    <citation type="submission" date="2019-02" db="EMBL/GenBank/DDBJ databases">
        <title>Complete Genome Sequence of Desulfovibrio desulfuricans IC1, a Sulfonate Utilizing Anaerobe.</title>
        <authorList>
            <person name="Day L.A."/>
            <person name="De Leon K.B."/>
            <person name="Wall J.D."/>
        </authorList>
    </citation>
    <scope>NUCLEOTIDE SEQUENCE [LARGE SCALE GENOMIC DNA]</scope>
    <source>
        <strain evidence="2 3">IC1</strain>
    </source>
</reference>
<dbReference type="InterPro" id="IPR029441">
    <property type="entry name" value="Cass2"/>
</dbReference>
<organism evidence="2 3">
    <name type="scientific">Desulfovibrio desulfuricans</name>
    <dbReference type="NCBI Taxonomy" id="876"/>
    <lineage>
        <taxon>Bacteria</taxon>
        <taxon>Pseudomonadati</taxon>
        <taxon>Thermodesulfobacteriota</taxon>
        <taxon>Desulfovibrionia</taxon>
        <taxon>Desulfovibrionales</taxon>
        <taxon>Desulfovibrionaceae</taxon>
        <taxon>Desulfovibrio</taxon>
    </lineage>
</organism>
<proteinExistence type="predicted"/>
<dbReference type="SMART" id="SM00871">
    <property type="entry name" value="AraC_E_bind"/>
    <property type="match status" value="1"/>
</dbReference>
<dbReference type="InterPro" id="IPR011256">
    <property type="entry name" value="Reg_factor_effector_dom_sf"/>
</dbReference>
<dbReference type="Gene3D" id="3.20.80.10">
    <property type="entry name" value="Regulatory factor, effector binding domain"/>
    <property type="match status" value="1"/>
</dbReference>
<accession>A0A4P7UFJ8</accession>
<dbReference type="Proteomes" id="UP000297065">
    <property type="component" value="Chromosome"/>
</dbReference>
<dbReference type="InterPro" id="IPR010499">
    <property type="entry name" value="AraC_E-bd"/>
</dbReference>
<evidence type="ECO:0000313" key="2">
    <source>
        <dbReference type="EMBL" id="QCC84745.1"/>
    </source>
</evidence>
<feature type="domain" description="AraC effector-binding" evidence="1">
    <location>
        <begin position="4"/>
        <end position="148"/>
    </location>
</feature>
<evidence type="ECO:0000259" key="1">
    <source>
        <dbReference type="SMART" id="SM00871"/>
    </source>
</evidence>